<dbReference type="PANTHER" id="PTHR10302">
    <property type="entry name" value="SINGLE-STRANDED DNA-BINDING PROTEIN"/>
    <property type="match status" value="1"/>
</dbReference>
<dbReference type="InterPro" id="IPR012340">
    <property type="entry name" value="NA-bd_OB-fold"/>
</dbReference>
<dbReference type="GO" id="GO:0003697">
    <property type="term" value="F:single-stranded DNA binding"/>
    <property type="evidence" value="ECO:0007669"/>
    <property type="project" value="UniProtKB-UniRule"/>
</dbReference>
<evidence type="ECO:0000313" key="5">
    <source>
        <dbReference type="EMBL" id="ATR79571.1"/>
    </source>
</evidence>
<name>A0A2D2LX13_FAUOS</name>
<evidence type="ECO:0000313" key="6">
    <source>
        <dbReference type="Proteomes" id="UP000229340"/>
    </source>
</evidence>
<keyword evidence="1 2" id="KW-0238">DNA-binding</keyword>
<dbReference type="Pfam" id="PF00436">
    <property type="entry name" value="SSB"/>
    <property type="match status" value="1"/>
</dbReference>
<comment type="caution">
    <text evidence="2">Lacks conserved residue(s) required for the propagation of feature annotation.</text>
</comment>
<gene>
    <name evidence="5" type="ORF">NP7_09370</name>
</gene>
<dbReference type="PIRSF" id="PIRSF002070">
    <property type="entry name" value="SSB"/>
    <property type="match status" value="1"/>
</dbReference>
<protein>
    <recommendedName>
        <fullName evidence="2 3">Single-stranded DNA-binding protein</fullName>
        <shortName evidence="2">SSB</shortName>
    </recommendedName>
</protein>
<evidence type="ECO:0000256" key="4">
    <source>
        <dbReference type="SAM" id="MobiDB-lite"/>
    </source>
</evidence>
<feature type="compositionally biased region" description="Basic and acidic residues" evidence="4">
    <location>
        <begin position="110"/>
        <end position="119"/>
    </location>
</feature>
<dbReference type="Gene3D" id="2.40.50.140">
    <property type="entry name" value="Nucleic acid-binding proteins"/>
    <property type="match status" value="1"/>
</dbReference>
<feature type="region of interest" description="Disordered" evidence="4">
    <location>
        <begin position="109"/>
        <end position="167"/>
    </location>
</feature>
<feature type="compositionally biased region" description="Basic residues" evidence="4">
    <location>
        <begin position="129"/>
        <end position="140"/>
    </location>
</feature>
<organism evidence="5 6">
    <name type="scientific">Faucicola osloensis</name>
    <name type="common">Moraxella osloensis</name>
    <dbReference type="NCBI Taxonomy" id="34062"/>
    <lineage>
        <taxon>Bacteria</taxon>
        <taxon>Pseudomonadati</taxon>
        <taxon>Pseudomonadota</taxon>
        <taxon>Gammaproteobacteria</taxon>
        <taxon>Moraxellales</taxon>
        <taxon>Moraxellaceae</taxon>
        <taxon>Faucicola</taxon>
    </lineage>
</organism>
<dbReference type="InterPro" id="IPR000424">
    <property type="entry name" value="Primosome_PriB/ssb"/>
</dbReference>
<dbReference type="EMBL" id="CP024444">
    <property type="protein sequence ID" value="ATR79571.1"/>
    <property type="molecule type" value="Genomic_DNA"/>
</dbReference>
<proteinExistence type="inferred from homology"/>
<accession>A0A2D2LX13</accession>
<reference evidence="6" key="1">
    <citation type="submission" date="2017-10" db="EMBL/GenBank/DDBJ databases">
        <title>Complete genome sequence of Moraxella osloensis NP7 isolated from human skin.</title>
        <authorList>
            <person name="Lee K."/>
            <person name="Lim J.Y."/>
            <person name="Hwang I."/>
        </authorList>
    </citation>
    <scope>NUCLEOTIDE SEQUENCE [LARGE SCALE GENOMIC DNA]</scope>
    <source>
        <strain evidence="6">NP7</strain>
        <plasmid evidence="6">pnp7-1</plasmid>
    </source>
</reference>
<dbReference type="Proteomes" id="UP000229340">
    <property type="component" value="Plasmid pNP7-1"/>
</dbReference>
<keyword evidence="5" id="KW-0614">Plasmid</keyword>
<evidence type="ECO:0000256" key="1">
    <source>
        <dbReference type="ARBA" id="ARBA00023125"/>
    </source>
</evidence>
<evidence type="ECO:0000256" key="3">
    <source>
        <dbReference type="PIRNR" id="PIRNR002070"/>
    </source>
</evidence>
<dbReference type="AlphaFoldDB" id="A0A2D2LX13"/>
<dbReference type="PROSITE" id="PS50935">
    <property type="entry name" value="SSB"/>
    <property type="match status" value="1"/>
</dbReference>
<dbReference type="GO" id="GO:0009295">
    <property type="term" value="C:nucleoid"/>
    <property type="evidence" value="ECO:0007669"/>
    <property type="project" value="TreeGrafter"/>
</dbReference>
<dbReference type="CDD" id="cd04496">
    <property type="entry name" value="SSB_OBF"/>
    <property type="match status" value="1"/>
</dbReference>
<dbReference type="GO" id="GO:0006260">
    <property type="term" value="P:DNA replication"/>
    <property type="evidence" value="ECO:0007669"/>
    <property type="project" value="InterPro"/>
</dbReference>
<dbReference type="PANTHER" id="PTHR10302:SF0">
    <property type="entry name" value="SINGLE-STRANDED DNA-BINDING PROTEIN, MITOCHONDRIAL"/>
    <property type="match status" value="1"/>
</dbReference>
<dbReference type="InterPro" id="IPR011344">
    <property type="entry name" value="ssDNA-bd"/>
</dbReference>
<comment type="subunit">
    <text evidence="2">Homotetramer.</text>
</comment>
<evidence type="ECO:0000256" key="2">
    <source>
        <dbReference type="HAMAP-Rule" id="MF_00984"/>
    </source>
</evidence>
<dbReference type="NCBIfam" id="TIGR00621">
    <property type="entry name" value="ssb"/>
    <property type="match status" value="1"/>
</dbReference>
<dbReference type="SUPFAM" id="SSF50249">
    <property type="entry name" value="Nucleic acid-binding proteins"/>
    <property type="match status" value="1"/>
</dbReference>
<dbReference type="RefSeq" id="WP_100270943.1">
    <property type="nucleotide sequence ID" value="NZ_CP024444.1"/>
</dbReference>
<geneLocation type="plasmid" evidence="6">
    <name>pnp7-1</name>
</geneLocation>
<sequence>MKNKVNLMGAVGMDPKVFGSDDNCVVAISVATSEKWRDKNTGEPKEKTEWHNIKAFRQQAKFVKDYVKKGHKVDIEGKLVYEHKEDEDGKNHKYAVIYVDRILLLSPINKDGDTKSHEVAEDEEDSKPAKPKKTTKKPSKKASEDKKADDDSDIPFDLPFPGNENNE</sequence>
<dbReference type="HAMAP" id="MF_00984">
    <property type="entry name" value="SSB"/>
    <property type="match status" value="1"/>
</dbReference>